<protein>
    <submittedName>
        <fullName evidence="3">DUF58 domain-containing protein</fullName>
    </submittedName>
</protein>
<keyword evidence="1" id="KW-0812">Transmembrane</keyword>
<keyword evidence="1" id="KW-0472">Membrane</keyword>
<feature type="transmembrane region" description="Helical" evidence="1">
    <location>
        <begin position="20"/>
        <end position="51"/>
    </location>
</feature>
<dbReference type="Pfam" id="PF01882">
    <property type="entry name" value="DUF58"/>
    <property type="match status" value="1"/>
</dbReference>
<sequence>MKPWTQQSWYRSNLRRAGRFCFGLAGVFFFATLDLALVGPLLLVCIVLDWISLRLRRELRAGAFDLKLEVRPQTENAEIVVGSTVVLHLEITAMRQISEVLISPLIPTGVEPVDADCWVTSFVPQETQTARIRYVLNQPGQVIFSGIMLHTRSPMGLFTQALFLRREVQIPVLPDLSDSPNTTVWRFLRRTRRERSMRSQVMRRMGSEFRELREYVYPEPVTAVDWKATARLGRLIVREFEAPREFSIRVLLDASVDLTHRPAREATFTNAASLVAKLGLVASVERIPLYFTAFDQHVIAETKVRGSTDLHNITTELVALPELSLTAHALAVASHEKLFNLADGFFKTTLRQWRGSDRAPTLAETIGTNGGDRPSAAQLISFLVEFKPDLLYSLRTRCPICKSPVFADESCCMVCSSEDDRRQPSPRTSCLIEILFRALNDSRGREMLVLISALRGGETCDEVADLLALAAAGHRRVHVVLPTIGDLEDQRHEFESQSNAADLSHIALANVDKLSEAQAFEHFRGRLQESDVKVHRLESREDLDAVVAELLLSHF</sequence>
<proteinExistence type="predicted"/>
<dbReference type="InterPro" id="IPR002881">
    <property type="entry name" value="DUF58"/>
</dbReference>
<dbReference type="PANTHER" id="PTHR34351:SF1">
    <property type="entry name" value="SLR1927 PROTEIN"/>
    <property type="match status" value="1"/>
</dbReference>
<dbReference type="EMBL" id="JBHPKH010000007">
    <property type="protein sequence ID" value="MFC1572211.1"/>
    <property type="molecule type" value="Genomic_DNA"/>
</dbReference>
<dbReference type="PANTHER" id="PTHR34351">
    <property type="entry name" value="SLR1927 PROTEIN-RELATED"/>
    <property type="match status" value="1"/>
</dbReference>
<evidence type="ECO:0000256" key="1">
    <source>
        <dbReference type="SAM" id="Phobius"/>
    </source>
</evidence>
<gene>
    <name evidence="3" type="ORF">ACFL6M_01305</name>
</gene>
<reference evidence="3 4" key="1">
    <citation type="submission" date="2024-09" db="EMBL/GenBank/DDBJ databases">
        <authorList>
            <person name="D'Angelo T."/>
        </authorList>
    </citation>
    <scope>NUCLEOTIDE SEQUENCE [LARGE SCALE GENOMIC DNA]</scope>
    <source>
        <strain evidence="3">SAG AM-320-E07</strain>
    </source>
</reference>
<keyword evidence="1" id="KW-1133">Transmembrane helix</keyword>
<keyword evidence="4" id="KW-1185">Reference proteome</keyword>
<evidence type="ECO:0000313" key="4">
    <source>
        <dbReference type="Proteomes" id="UP001593833"/>
    </source>
</evidence>
<accession>A0ABV6YIP4</accession>
<organism evidence="3 4">
    <name type="scientific">Eiseniibacteriota bacterium</name>
    <dbReference type="NCBI Taxonomy" id="2212470"/>
    <lineage>
        <taxon>Bacteria</taxon>
        <taxon>Candidatus Eiseniibacteriota</taxon>
    </lineage>
</organism>
<name>A0ABV6YIP4_UNCEI</name>
<dbReference type="Proteomes" id="UP001593833">
    <property type="component" value="Unassembled WGS sequence"/>
</dbReference>
<evidence type="ECO:0000313" key="3">
    <source>
        <dbReference type="EMBL" id="MFC1572211.1"/>
    </source>
</evidence>
<evidence type="ECO:0000259" key="2">
    <source>
        <dbReference type="Pfam" id="PF01882"/>
    </source>
</evidence>
<feature type="domain" description="DUF58" evidence="2">
    <location>
        <begin position="211"/>
        <end position="283"/>
    </location>
</feature>
<comment type="caution">
    <text evidence="3">The sequence shown here is derived from an EMBL/GenBank/DDBJ whole genome shotgun (WGS) entry which is preliminary data.</text>
</comment>